<proteinExistence type="inferred from homology"/>
<dbReference type="RefSeq" id="WP_283431259.1">
    <property type="nucleotide sequence ID" value="NZ_FXUG01000001.1"/>
</dbReference>
<feature type="region of interest" description="Disordered" evidence="6">
    <location>
        <begin position="1"/>
        <end position="35"/>
    </location>
</feature>
<evidence type="ECO:0000256" key="2">
    <source>
        <dbReference type="ARBA" id="ARBA00009694"/>
    </source>
</evidence>
<keyword evidence="4 7" id="KW-1133">Transmembrane helix</keyword>
<name>A0ABY1PWF5_9BACT</name>
<keyword evidence="5 7" id="KW-0472">Membrane</keyword>
<dbReference type="Pfam" id="PF04241">
    <property type="entry name" value="DUF423"/>
    <property type="match status" value="1"/>
</dbReference>
<feature type="transmembrane region" description="Helical" evidence="7">
    <location>
        <begin position="115"/>
        <end position="135"/>
    </location>
</feature>
<feature type="transmembrane region" description="Helical" evidence="7">
    <location>
        <begin position="42"/>
        <end position="61"/>
    </location>
</feature>
<evidence type="ECO:0000256" key="5">
    <source>
        <dbReference type="ARBA" id="ARBA00023136"/>
    </source>
</evidence>
<comment type="subcellular location">
    <subcellularLocation>
        <location evidence="1">Membrane</location>
        <topology evidence="1">Multi-pass membrane protein</topology>
    </subcellularLocation>
</comment>
<evidence type="ECO:0000256" key="4">
    <source>
        <dbReference type="ARBA" id="ARBA00022989"/>
    </source>
</evidence>
<evidence type="ECO:0000313" key="9">
    <source>
        <dbReference type="Proteomes" id="UP001158067"/>
    </source>
</evidence>
<dbReference type="Proteomes" id="UP001158067">
    <property type="component" value="Unassembled WGS sequence"/>
</dbReference>
<dbReference type="PANTHER" id="PTHR43461">
    <property type="entry name" value="TRANSMEMBRANE PROTEIN 256"/>
    <property type="match status" value="1"/>
</dbReference>
<comment type="caution">
    <text evidence="8">The sequence shown here is derived from an EMBL/GenBank/DDBJ whole genome shotgun (WGS) entry which is preliminary data.</text>
</comment>
<accession>A0ABY1PWF5</accession>
<sequence length="167" mass="17490">MTMTSNSGDDQTTGAIRETGTTGETPGTPCGPSESVPNRRTCIAIAGIAGALAIAIGAFGAHGLEGYLPQTGIDAQTVGRRLQQFDTGARYHLAHAIVLLILAVAPIQQNKFSRIVFGFFIAGLFLFSGSLYLLVLTNTPVLGAITPIGGVAWILGWCSIAFLKQRN</sequence>
<dbReference type="PANTHER" id="PTHR43461:SF1">
    <property type="entry name" value="TRANSMEMBRANE PROTEIN 256"/>
    <property type="match status" value="1"/>
</dbReference>
<feature type="compositionally biased region" description="Polar residues" evidence="6">
    <location>
        <begin position="1"/>
        <end position="14"/>
    </location>
</feature>
<evidence type="ECO:0000256" key="1">
    <source>
        <dbReference type="ARBA" id="ARBA00004141"/>
    </source>
</evidence>
<keyword evidence="9" id="KW-1185">Reference proteome</keyword>
<organism evidence="8 9">
    <name type="scientific">Neorhodopirellula lusitana</name>
    <dbReference type="NCBI Taxonomy" id="445327"/>
    <lineage>
        <taxon>Bacteria</taxon>
        <taxon>Pseudomonadati</taxon>
        <taxon>Planctomycetota</taxon>
        <taxon>Planctomycetia</taxon>
        <taxon>Pirellulales</taxon>
        <taxon>Pirellulaceae</taxon>
        <taxon>Neorhodopirellula</taxon>
    </lineage>
</organism>
<protein>
    <submittedName>
        <fullName evidence="8">Uncharacterized membrane protein YgdD, TMEM256/DUF423 family</fullName>
    </submittedName>
</protein>
<evidence type="ECO:0000256" key="6">
    <source>
        <dbReference type="SAM" id="MobiDB-lite"/>
    </source>
</evidence>
<gene>
    <name evidence="8" type="ORF">SAMN06265222_1011121</name>
</gene>
<reference evidence="8 9" key="1">
    <citation type="submission" date="2017-05" db="EMBL/GenBank/DDBJ databases">
        <authorList>
            <person name="Varghese N."/>
            <person name="Submissions S."/>
        </authorList>
    </citation>
    <scope>NUCLEOTIDE SEQUENCE [LARGE SCALE GENOMIC DNA]</scope>
    <source>
        <strain evidence="8 9">DSM 25457</strain>
    </source>
</reference>
<evidence type="ECO:0000313" key="8">
    <source>
        <dbReference type="EMBL" id="SMP44332.1"/>
    </source>
</evidence>
<dbReference type="InterPro" id="IPR006696">
    <property type="entry name" value="DUF423"/>
</dbReference>
<feature type="transmembrane region" description="Helical" evidence="7">
    <location>
        <begin position="141"/>
        <end position="163"/>
    </location>
</feature>
<feature type="transmembrane region" description="Helical" evidence="7">
    <location>
        <begin position="89"/>
        <end position="108"/>
    </location>
</feature>
<evidence type="ECO:0000256" key="3">
    <source>
        <dbReference type="ARBA" id="ARBA00022692"/>
    </source>
</evidence>
<feature type="compositionally biased region" description="Low complexity" evidence="6">
    <location>
        <begin position="18"/>
        <end position="34"/>
    </location>
</feature>
<keyword evidence="3 7" id="KW-0812">Transmembrane</keyword>
<evidence type="ECO:0000256" key="7">
    <source>
        <dbReference type="SAM" id="Phobius"/>
    </source>
</evidence>
<comment type="similarity">
    <text evidence="2">Belongs to the UPF0382 family.</text>
</comment>
<dbReference type="EMBL" id="FXUG01000001">
    <property type="protein sequence ID" value="SMP44332.1"/>
    <property type="molecule type" value="Genomic_DNA"/>
</dbReference>